<organism evidence="1 2">
    <name type="scientific">Clostridium subterminale</name>
    <dbReference type="NCBI Taxonomy" id="1550"/>
    <lineage>
        <taxon>Bacteria</taxon>
        <taxon>Bacillati</taxon>
        <taxon>Bacillota</taxon>
        <taxon>Clostridia</taxon>
        <taxon>Eubacteriales</taxon>
        <taxon>Clostridiaceae</taxon>
        <taxon>Clostridium</taxon>
    </lineage>
</organism>
<dbReference type="EMBL" id="BAAACI010000001">
    <property type="protein sequence ID" value="GAA0767653.1"/>
    <property type="molecule type" value="Genomic_DNA"/>
</dbReference>
<gene>
    <name evidence="1" type="ORF">GCM10008908_06980</name>
</gene>
<sequence length="71" mass="8389">MIEVNPLNGNKFILNSNHIEKIEEIPETVITLINGKKYLVKESSKEIVEKVIEFKRKYWANVRLEESNEEE</sequence>
<keyword evidence="1" id="KW-0966">Cell projection</keyword>
<evidence type="ECO:0000313" key="2">
    <source>
        <dbReference type="Proteomes" id="UP001501047"/>
    </source>
</evidence>
<keyword evidence="2" id="KW-1185">Reference proteome</keyword>
<dbReference type="PANTHER" id="PTHR39185">
    <property type="entry name" value="SWARMING MOTILITY PROTEIN SWRD"/>
    <property type="match status" value="1"/>
</dbReference>
<dbReference type="PANTHER" id="PTHR39185:SF1">
    <property type="entry name" value="SWARMING MOTILITY PROTEIN SWRD"/>
    <property type="match status" value="1"/>
</dbReference>
<comment type="caution">
    <text evidence="1">The sequence shown here is derived from an EMBL/GenBank/DDBJ whole genome shotgun (WGS) entry which is preliminary data.</text>
</comment>
<dbReference type="InterPro" id="IPR009384">
    <property type="entry name" value="SwrD-like"/>
</dbReference>
<dbReference type="Pfam" id="PF06289">
    <property type="entry name" value="FlbD"/>
    <property type="match status" value="1"/>
</dbReference>
<keyword evidence="1" id="KW-0282">Flagellum</keyword>
<evidence type="ECO:0000313" key="1">
    <source>
        <dbReference type="EMBL" id="GAA0767653.1"/>
    </source>
</evidence>
<dbReference type="Proteomes" id="UP001501047">
    <property type="component" value="Unassembled WGS sequence"/>
</dbReference>
<keyword evidence="1" id="KW-0969">Cilium</keyword>
<proteinExistence type="predicted"/>
<accession>A0ABN1KI89</accession>
<dbReference type="RefSeq" id="WP_343823662.1">
    <property type="nucleotide sequence ID" value="NZ_BAAACI010000001.1"/>
</dbReference>
<protein>
    <submittedName>
        <fullName evidence="1">Flagellar FlbD family protein</fullName>
    </submittedName>
</protein>
<reference evidence="1 2" key="1">
    <citation type="journal article" date="2019" name="Int. J. Syst. Evol. Microbiol.">
        <title>The Global Catalogue of Microorganisms (GCM) 10K type strain sequencing project: providing services to taxonomists for standard genome sequencing and annotation.</title>
        <authorList>
            <consortium name="The Broad Institute Genomics Platform"/>
            <consortium name="The Broad Institute Genome Sequencing Center for Infectious Disease"/>
            <person name="Wu L."/>
            <person name="Ma J."/>
        </authorList>
    </citation>
    <scope>NUCLEOTIDE SEQUENCE [LARGE SCALE GENOMIC DNA]</scope>
    <source>
        <strain evidence="1 2">JCM 1417</strain>
    </source>
</reference>
<name>A0ABN1KI89_CLOSU</name>